<dbReference type="InterPro" id="IPR001466">
    <property type="entry name" value="Beta-lactam-related"/>
</dbReference>
<dbReference type="Pfam" id="PF00144">
    <property type="entry name" value="Beta-lactamase"/>
    <property type="match status" value="1"/>
</dbReference>
<dbReference type="AlphaFoldDB" id="A0A1Z1WPP6"/>
<dbReference type="SUPFAM" id="SSF56601">
    <property type="entry name" value="beta-lactamase/transpeptidase-like"/>
    <property type="match status" value="1"/>
</dbReference>
<feature type="domain" description="Beta-lactamase-related" evidence="2">
    <location>
        <begin position="58"/>
        <end position="212"/>
    </location>
</feature>
<evidence type="ECO:0000313" key="4">
    <source>
        <dbReference type="Proteomes" id="UP000195880"/>
    </source>
</evidence>
<name>A0A1Z1WPP6_9ACTN</name>
<dbReference type="STRING" id="67267.GCA_000716675_01820"/>
<dbReference type="Proteomes" id="UP000195880">
    <property type="component" value="Chromosome"/>
</dbReference>
<organism evidence="3 4">
    <name type="scientific">Streptomyces alboflavus</name>
    <dbReference type="NCBI Taxonomy" id="67267"/>
    <lineage>
        <taxon>Bacteria</taxon>
        <taxon>Bacillati</taxon>
        <taxon>Actinomycetota</taxon>
        <taxon>Actinomycetes</taxon>
        <taxon>Kitasatosporales</taxon>
        <taxon>Streptomycetaceae</taxon>
        <taxon>Streptomyces</taxon>
    </lineage>
</organism>
<dbReference type="PANTHER" id="PTHR46825:SF7">
    <property type="entry name" value="D-ALANYL-D-ALANINE CARBOXYPEPTIDASE"/>
    <property type="match status" value="1"/>
</dbReference>
<evidence type="ECO:0000259" key="2">
    <source>
        <dbReference type="Pfam" id="PF00144"/>
    </source>
</evidence>
<feature type="compositionally biased region" description="Polar residues" evidence="1">
    <location>
        <begin position="232"/>
        <end position="246"/>
    </location>
</feature>
<protein>
    <submittedName>
        <fullName evidence="3">Peptidase</fullName>
    </submittedName>
</protein>
<dbReference type="EMBL" id="CP021748">
    <property type="protein sequence ID" value="ARX88403.1"/>
    <property type="molecule type" value="Genomic_DNA"/>
</dbReference>
<evidence type="ECO:0000256" key="1">
    <source>
        <dbReference type="SAM" id="MobiDB-lite"/>
    </source>
</evidence>
<dbReference type="PANTHER" id="PTHR46825">
    <property type="entry name" value="D-ALANYL-D-ALANINE-CARBOXYPEPTIDASE/ENDOPEPTIDASE AMPH"/>
    <property type="match status" value="1"/>
</dbReference>
<evidence type="ECO:0000313" key="3">
    <source>
        <dbReference type="EMBL" id="ARX88403.1"/>
    </source>
</evidence>
<dbReference type="InterPro" id="IPR050491">
    <property type="entry name" value="AmpC-like"/>
</dbReference>
<accession>A0A1Z1WPP6</accession>
<dbReference type="InterPro" id="IPR012338">
    <property type="entry name" value="Beta-lactam/transpept-like"/>
</dbReference>
<feature type="compositionally biased region" description="Low complexity" evidence="1">
    <location>
        <begin position="274"/>
        <end position="294"/>
    </location>
</feature>
<dbReference type="KEGG" id="salf:SMD44_07890"/>
<dbReference type="Gene3D" id="3.40.710.10">
    <property type="entry name" value="DD-peptidase/beta-lactamase superfamily"/>
    <property type="match status" value="1"/>
</dbReference>
<reference evidence="3 4" key="1">
    <citation type="submission" date="2017-05" db="EMBL/GenBank/DDBJ databases">
        <title>Streptomyces alboflavus Genome sequencing and assembly.</title>
        <authorList>
            <person name="Wang Y."/>
            <person name="Du B."/>
            <person name="Ding Y."/>
            <person name="Liu H."/>
            <person name="Hou Q."/>
            <person name="Liu K."/>
            <person name="Wang C."/>
            <person name="Yao L."/>
        </authorList>
    </citation>
    <scope>NUCLEOTIDE SEQUENCE [LARGE SCALE GENOMIC DNA]</scope>
    <source>
        <strain evidence="3 4">MDJK44</strain>
    </source>
</reference>
<proteinExistence type="predicted"/>
<sequence length="313" mass="32778">MSAHGPVFSRRGGMVAVVSAATAVIAGTGTGRATARPAAAQGRDTLQADVDAIRATGTTGVLAEVQGEHGRRTARAGAADLTGDRPVPWDAYYRIGSDTKPFTATVVLQLAGEGRIGLHDTVDRWLPGLVEGHGNDGRRITLTNLLRHTSGLNDYVAVGGGVDDFTPAGYLKGRFRVTPAREQVAAAVSRPPLWLPDAANPAREQRWGYSNTKLRAPGPRRGEGHRAPLARRSTNASSPRSASGTPWSPHLGVRTAADRDRLHPVPGGARLTDTSLATGGARTAASSAPPTTSPCSCARCSRPRCCAVPNWPR</sequence>
<gene>
    <name evidence="3" type="ORF">SMD44_07890</name>
</gene>
<keyword evidence="4" id="KW-1185">Reference proteome</keyword>
<feature type="region of interest" description="Disordered" evidence="1">
    <location>
        <begin position="205"/>
        <end position="294"/>
    </location>
</feature>